<evidence type="ECO:0000313" key="2">
    <source>
        <dbReference type="EMBL" id="ORX46484.1"/>
    </source>
</evidence>
<organism evidence="2 3">
    <name type="scientific">Hesseltinella vesiculosa</name>
    <dbReference type="NCBI Taxonomy" id="101127"/>
    <lineage>
        <taxon>Eukaryota</taxon>
        <taxon>Fungi</taxon>
        <taxon>Fungi incertae sedis</taxon>
        <taxon>Mucoromycota</taxon>
        <taxon>Mucoromycotina</taxon>
        <taxon>Mucoromycetes</taxon>
        <taxon>Mucorales</taxon>
        <taxon>Cunninghamellaceae</taxon>
        <taxon>Hesseltinella</taxon>
    </lineage>
</organism>
<proteinExistence type="predicted"/>
<protein>
    <submittedName>
        <fullName evidence="2">Uncharacterized protein</fullName>
    </submittedName>
</protein>
<feature type="transmembrane region" description="Helical" evidence="1">
    <location>
        <begin position="12"/>
        <end position="32"/>
    </location>
</feature>
<keyword evidence="3" id="KW-1185">Reference proteome</keyword>
<feature type="transmembrane region" description="Helical" evidence="1">
    <location>
        <begin position="52"/>
        <end position="77"/>
    </location>
</feature>
<evidence type="ECO:0000313" key="3">
    <source>
        <dbReference type="Proteomes" id="UP000242146"/>
    </source>
</evidence>
<dbReference type="EMBL" id="MCGT01000037">
    <property type="protein sequence ID" value="ORX46484.1"/>
    <property type="molecule type" value="Genomic_DNA"/>
</dbReference>
<dbReference type="AlphaFoldDB" id="A0A1X2G6M9"/>
<keyword evidence="1" id="KW-0812">Transmembrane</keyword>
<comment type="caution">
    <text evidence="2">The sequence shown here is derived from an EMBL/GenBank/DDBJ whole genome shotgun (WGS) entry which is preliminary data.</text>
</comment>
<name>A0A1X2G6M9_9FUNG</name>
<evidence type="ECO:0000256" key="1">
    <source>
        <dbReference type="SAM" id="Phobius"/>
    </source>
</evidence>
<gene>
    <name evidence="2" type="ORF">DM01DRAFT_1148973</name>
</gene>
<reference evidence="2 3" key="1">
    <citation type="submission" date="2016-07" db="EMBL/GenBank/DDBJ databases">
        <title>Pervasive Adenine N6-methylation of Active Genes in Fungi.</title>
        <authorList>
            <consortium name="DOE Joint Genome Institute"/>
            <person name="Mondo S.J."/>
            <person name="Dannebaum R.O."/>
            <person name="Kuo R.C."/>
            <person name="Labutti K."/>
            <person name="Haridas S."/>
            <person name="Kuo A."/>
            <person name="Salamov A."/>
            <person name="Ahrendt S.R."/>
            <person name="Lipzen A."/>
            <person name="Sullivan W."/>
            <person name="Andreopoulos W.B."/>
            <person name="Clum A."/>
            <person name="Lindquist E."/>
            <person name="Daum C."/>
            <person name="Ramamoorthy G.K."/>
            <person name="Gryganskyi A."/>
            <person name="Culley D."/>
            <person name="Magnuson J.K."/>
            <person name="James T.Y."/>
            <person name="O'Malley M.A."/>
            <person name="Stajich J.E."/>
            <person name="Spatafora J.W."/>
            <person name="Visel A."/>
            <person name="Grigoriev I.V."/>
        </authorList>
    </citation>
    <scope>NUCLEOTIDE SEQUENCE [LARGE SCALE GENOMIC DNA]</scope>
    <source>
        <strain evidence="2 3">NRRL 3301</strain>
    </source>
</reference>
<accession>A0A1X2G6M9</accession>
<dbReference type="Proteomes" id="UP000242146">
    <property type="component" value="Unassembled WGS sequence"/>
</dbReference>
<sequence length="80" mass="9315">MLMMNANVKMNVKYFTLFHSFNMVQILLYHGFLTVNSHFLDFKVAFSGGQTMVYLLPKLVLQCLFSVWLLAMVYLGWLSV</sequence>
<keyword evidence="1" id="KW-1133">Transmembrane helix</keyword>
<keyword evidence="1" id="KW-0472">Membrane</keyword>